<dbReference type="VEuPathDB" id="FungiDB:BCV72DRAFT_303175"/>
<dbReference type="Proteomes" id="UP000242381">
    <property type="component" value="Unassembled WGS sequence"/>
</dbReference>
<proteinExistence type="predicted"/>
<dbReference type="Pfam" id="PF13843">
    <property type="entry name" value="DDE_Tnp_1_7"/>
    <property type="match status" value="1"/>
</dbReference>
<organism evidence="2 3">
    <name type="scientific">Rhizopus microsporus</name>
    <dbReference type="NCBI Taxonomy" id="58291"/>
    <lineage>
        <taxon>Eukaryota</taxon>
        <taxon>Fungi</taxon>
        <taxon>Fungi incertae sedis</taxon>
        <taxon>Mucoromycota</taxon>
        <taxon>Mucoromycotina</taxon>
        <taxon>Mucoromycetes</taxon>
        <taxon>Mucorales</taxon>
        <taxon>Mucorineae</taxon>
        <taxon>Rhizopodaceae</taxon>
        <taxon>Rhizopus</taxon>
    </lineage>
</organism>
<accession>A0A1X0RL47</accession>
<dbReference type="InterPro" id="IPR029526">
    <property type="entry name" value="PGBD"/>
</dbReference>
<dbReference type="VEuPathDB" id="FungiDB:BCV72DRAFT_338091"/>
<evidence type="ECO:0000313" key="3">
    <source>
        <dbReference type="Proteomes" id="UP000242381"/>
    </source>
</evidence>
<evidence type="ECO:0000313" key="2">
    <source>
        <dbReference type="EMBL" id="ORE12694.1"/>
    </source>
</evidence>
<dbReference type="EMBL" id="KV921619">
    <property type="protein sequence ID" value="ORE12694.1"/>
    <property type="molecule type" value="Genomic_DNA"/>
</dbReference>
<gene>
    <name evidence="2" type="ORF">BCV71DRAFT_239913</name>
</gene>
<protein>
    <recommendedName>
        <fullName evidence="1">PiggyBac transposable element-derived protein domain-containing protein</fullName>
    </recommendedName>
</protein>
<reference evidence="2 3" key="1">
    <citation type="journal article" date="2016" name="Proc. Natl. Acad. Sci. U.S.A.">
        <title>Lipid metabolic changes in an early divergent fungus govern the establishment of a mutualistic symbiosis with endobacteria.</title>
        <authorList>
            <person name="Lastovetsky O.A."/>
            <person name="Gaspar M.L."/>
            <person name="Mondo S.J."/>
            <person name="LaButti K.M."/>
            <person name="Sandor L."/>
            <person name="Grigoriev I.V."/>
            <person name="Henry S.A."/>
            <person name="Pawlowska T.E."/>
        </authorList>
    </citation>
    <scope>NUCLEOTIDE SEQUENCE [LARGE SCALE GENOMIC DNA]</scope>
    <source>
        <strain evidence="2 3">ATCC 11559</strain>
    </source>
</reference>
<dbReference type="OMA" id="GHWEDIT"/>
<name>A0A1X0RL47_RHIZD</name>
<sequence length="211" mass="23886">MPPVSKKLDVNVKVSVSRRFITDITVKTILLREHDWNEPRLSFQGKTIARSEENDKQMATSSSLVKALSSMSAPLSIPVAQEIVIDTNVVEAEDLLQDAVDEKSIDLTSSRGWTAGEVYVDSRLSGSGEGFTSLNSRLIMNNGRYASPLDYFLFFLPVDHFYSIIHSTNLHARSLGHWEDITFHEYHMWIALLTVMTVVKHGDRKAYWRQG</sequence>
<feature type="domain" description="PiggyBac transposable element-derived protein" evidence="1">
    <location>
        <begin position="147"/>
        <end position="210"/>
    </location>
</feature>
<evidence type="ECO:0000259" key="1">
    <source>
        <dbReference type="Pfam" id="PF13843"/>
    </source>
</evidence>
<dbReference type="AlphaFoldDB" id="A0A1X0RL47"/>